<keyword evidence="1" id="KW-0808">Transferase</keyword>
<dbReference type="Proteomes" id="UP000281553">
    <property type="component" value="Unassembled WGS sequence"/>
</dbReference>
<dbReference type="GO" id="GO:0005829">
    <property type="term" value="C:cytosol"/>
    <property type="evidence" value="ECO:0007669"/>
    <property type="project" value="UniProtKB-UniRule"/>
</dbReference>
<protein>
    <recommendedName>
        <fullName evidence="1">E3 ubiquitin-protein ligase listerin</fullName>
        <ecNumber evidence="1">2.3.2.27</ecNumber>
    </recommendedName>
    <alternativeName>
        <fullName evidence="1">RING-type E3 ubiquitin transferase listerin</fullName>
    </alternativeName>
</protein>
<evidence type="ECO:0000313" key="4">
    <source>
        <dbReference type="Proteomes" id="UP000281553"/>
    </source>
</evidence>
<dbReference type="InterPro" id="IPR011989">
    <property type="entry name" value="ARM-like"/>
</dbReference>
<keyword evidence="1" id="KW-0479">Metal-binding</keyword>
<dbReference type="InterPro" id="IPR016024">
    <property type="entry name" value="ARM-type_fold"/>
</dbReference>
<dbReference type="UniPathway" id="UPA00143"/>
<comment type="pathway">
    <text evidence="1">Protein modification; protein ubiquitination.</text>
</comment>
<dbReference type="InterPro" id="IPR039795">
    <property type="entry name" value="LTN1/Rkr1"/>
</dbReference>
<keyword evidence="1" id="KW-0862">Zinc</keyword>
<dbReference type="InterPro" id="IPR054476">
    <property type="entry name" value="Ltn1_N"/>
</dbReference>
<dbReference type="GO" id="GO:0072344">
    <property type="term" value="P:rescue of stalled ribosome"/>
    <property type="evidence" value="ECO:0007669"/>
    <property type="project" value="UniProtKB-UniRule"/>
</dbReference>
<dbReference type="EC" id="2.3.2.27" evidence="1"/>
<dbReference type="PANTHER" id="PTHR12389:SF0">
    <property type="entry name" value="E3 UBIQUITIN-PROTEIN LIGASE LISTERIN"/>
    <property type="match status" value="1"/>
</dbReference>
<keyword evidence="1" id="KW-0863">Zinc-finger</keyword>
<feature type="domain" description="E3 ubiquitin-protein ligase listerin N-terminal" evidence="2">
    <location>
        <begin position="11"/>
        <end position="151"/>
    </location>
</feature>
<feature type="non-terminal residue" evidence="3">
    <location>
        <position position="153"/>
    </location>
</feature>
<dbReference type="OrthoDB" id="6283832at2759"/>
<proteinExistence type="inferred from homology"/>
<keyword evidence="4" id="KW-1185">Reference proteome</keyword>
<comment type="subunit">
    <text evidence="1">Component of the ribosome quality control complex (RQC).</text>
</comment>
<dbReference type="GO" id="GO:0016567">
    <property type="term" value="P:protein ubiquitination"/>
    <property type="evidence" value="ECO:0007669"/>
    <property type="project" value="UniProtKB-UniPathway"/>
</dbReference>
<comment type="catalytic activity">
    <reaction evidence="1">
        <text>S-ubiquitinyl-[E2 ubiquitin-conjugating enzyme]-L-cysteine + [acceptor protein]-L-lysine = [E2 ubiquitin-conjugating enzyme]-L-cysteine + N(6)-ubiquitinyl-[acceptor protein]-L-lysine.</text>
        <dbReference type="EC" id="2.3.2.27"/>
    </reaction>
</comment>
<dbReference type="Gene3D" id="1.25.10.10">
    <property type="entry name" value="Leucine-rich Repeat Variant"/>
    <property type="match status" value="1"/>
</dbReference>
<accession>A0A3P7PHZ4</accession>
<dbReference type="PANTHER" id="PTHR12389">
    <property type="entry name" value="ZINC FINGER PROTEIN 294"/>
    <property type="match status" value="1"/>
</dbReference>
<dbReference type="AlphaFoldDB" id="A0A3P7PHZ4"/>
<dbReference type="GO" id="GO:1990116">
    <property type="term" value="P:ribosome-associated ubiquitin-dependent protein catabolic process"/>
    <property type="evidence" value="ECO:0007669"/>
    <property type="project" value="UniProtKB-UniRule"/>
</dbReference>
<comment type="similarity">
    <text evidence="1">Belongs to the LTN1 family.</text>
</comment>
<organism evidence="3 4">
    <name type="scientific">Dibothriocephalus latus</name>
    <name type="common">Fish tapeworm</name>
    <name type="synonym">Diphyllobothrium latum</name>
    <dbReference type="NCBI Taxonomy" id="60516"/>
    <lineage>
        <taxon>Eukaryota</taxon>
        <taxon>Metazoa</taxon>
        <taxon>Spiralia</taxon>
        <taxon>Lophotrochozoa</taxon>
        <taxon>Platyhelminthes</taxon>
        <taxon>Cestoda</taxon>
        <taxon>Eucestoda</taxon>
        <taxon>Diphyllobothriidea</taxon>
        <taxon>Diphyllobothriidae</taxon>
        <taxon>Dibothriocephalus</taxon>
    </lineage>
</organism>
<evidence type="ECO:0000259" key="2">
    <source>
        <dbReference type="Pfam" id="PF22958"/>
    </source>
</evidence>
<evidence type="ECO:0000256" key="1">
    <source>
        <dbReference type="RuleBase" id="RU367090"/>
    </source>
</evidence>
<dbReference type="SUPFAM" id="SSF48371">
    <property type="entry name" value="ARM repeat"/>
    <property type="match status" value="1"/>
</dbReference>
<dbReference type="GO" id="GO:1990112">
    <property type="term" value="C:RQC complex"/>
    <property type="evidence" value="ECO:0007669"/>
    <property type="project" value="UniProtKB-UniRule"/>
</dbReference>
<comment type="function">
    <text evidence="1">E3 ubiquitin-protein ligase. Component of the ribosome quality control complex (RQC), a ribosome-associated complex that mediates ubiquitination and extraction of incompletely synthesized nascent chains for proteasomal degradation.</text>
</comment>
<dbReference type="EMBL" id="UYRU01122769">
    <property type="protein sequence ID" value="VDN49613.1"/>
    <property type="molecule type" value="Genomic_DNA"/>
</dbReference>
<sequence length="153" mass="17390">MDQDPTAALLDADFLAVLRRLDKRNSATKQKALTTLIDLLRELKEPETTGAPQEYVKSEDSIVSSVLPFWPRLFNSLSADDDRRVRELAQVAMHELARRVGRKLMPFLKEVVVSWTFCAVDAYENTARAAQRGLNETFPGKKLGELYRHFAKP</sequence>
<dbReference type="GO" id="GO:0061630">
    <property type="term" value="F:ubiquitin protein ligase activity"/>
    <property type="evidence" value="ECO:0007669"/>
    <property type="project" value="UniProtKB-UniRule"/>
</dbReference>
<dbReference type="GO" id="GO:0043023">
    <property type="term" value="F:ribosomal large subunit binding"/>
    <property type="evidence" value="ECO:0007669"/>
    <property type="project" value="TreeGrafter"/>
</dbReference>
<evidence type="ECO:0000313" key="3">
    <source>
        <dbReference type="EMBL" id="VDN49613.1"/>
    </source>
</evidence>
<dbReference type="Pfam" id="PF22958">
    <property type="entry name" value="Ltn1_1st"/>
    <property type="match status" value="1"/>
</dbReference>
<name>A0A3P7PHZ4_DIBLA</name>
<gene>
    <name evidence="3" type="ORF">DILT_LOCUS19834</name>
</gene>
<dbReference type="GO" id="GO:0008270">
    <property type="term" value="F:zinc ion binding"/>
    <property type="evidence" value="ECO:0007669"/>
    <property type="project" value="UniProtKB-KW"/>
</dbReference>
<keyword evidence="1" id="KW-0833">Ubl conjugation pathway</keyword>
<reference evidence="3 4" key="1">
    <citation type="submission" date="2018-11" db="EMBL/GenBank/DDBJ databases">
        <authorList>
            <consortium name="Pathogen Informatics"/>
        </authorList>
    </citation>
    <scope>NUCLEOTIDE SEQUENCE [LARGE SCALE GENOMIC DNA]</scope>
</reference>